<gene>
    <name evidence="1" type="ORF">GCM10025783_01370</name>
</gene>
<sequence length="59" mass="5708">MAAVVATATAMERVMRKISPKIVGARSVGAGAGASQTPVRGTGRRAGAGVRAAAVGMVA</sequence>
<keyword evidence="2" id="KW-1185">Reference proteome</keyword>
<proteinExistence type="predicted"/>
<dbReference type="EMBL" id="BAABLP010000001">
    <property type="protein sequence ID" value="GAA4735266.1"/>
    <property type="molecule type" value="Genomic_DNA"/>
</dbReference>
<reference evidence="2" key="1">
    <citation type="journal article" date="2019" name="Int. J. Syst. Evol. Microbiol.">
        <title>The Global Catalogue of Microorganisms (GCM) 10K type strain sequencing project: providing services to taxonomists for standard genome sequencing and annotation.</title>
        <authorList>
            <consortium name="The Broad Institute Genomics Platform"/>
            <consortium name="The Broad Institute Genome Sequencing Center for Infectious Disease"/>
            <person name="Wu L."/>
            <person name="Ma J."/>
        </authorList>
    </citation>
    <scope>NUCLEOTIDE SEQUENCE [LARGE SCALE GENOMIC DNA]</scope>
    <source>
        <strain evidence="2">JCM 19015</strain>
    </source>
</reference>
<dbReference type="Proteomes" id="UP001500121">
    <property type="component" value="Unassembled WGS sequence"/>
</dbReference>
<evidence type="ECO:0000313" key="2">
    <source>
        <dbReference type="Proteomes" id="UP001500121"/>
    </source>
</evidence>
<protein>
    <submittedName>
        <fullName evidence="1">Uncharacterized protein</fullName>
    </submittedName>
</protein>
<evidence type="ECO:0000313" key="1">
    <source>
        <dbReference type="EMBL" id="GAA4735266.1"/>
    </source>
</evidence>
<name>A0ABP8YR37_9MICO</name>
<comment type="caution">
    <text evidence="1">The sequence shown here is derived from an EMBL/GenBank/DDBJ whole genome shotgun (WGS) entry which is preliminary data.</text>
</comment>
<organism evidence="1 2">
    <name type="scientific">Amnibacterium soli</name>
    <dbReference type="NCBI Taxonomy" id="1282736"/>
    <lineage>
        <taxon>Bacteria</taxon>
        <taxon>Bacillati</taxon>
        <taxon>Actinomycetota</taxon>
        <taxon>Actinomycetes</taxon>
        <taxon>Micrococcales</taxon>
        <taxon>Microbacteriaceae</taxon>
        <taxon>Amnibacterium</taxon>
    </lineage>
</organism>
<accession>A0ABP8YR37</accession>